<evidence type="ECO:0000313" key="4">
    <source>
        <dbReference type="Proteomes" id="UP000705283"/>
    </source>
</evidence>
<dbReference type="PANTHER" id="PTHR35568">
    <property type="entry name" value="TRANSCRIPTIONAL REGULATOR DAUR"/>
    <property type="match status" value="1"/>
</dbReference>
<name>A0AA41BX58_9GAMM</name>
<feature type="domain" description="Transcriptional regulator DauR-like HTH" evidence="2">
    <location>
        <begin position="189"/>
        <end position="250"/>
    </location>
</feature>
<dbReference type="InterPro" id="IPR039446">
    <property type="entry name" value="DauR-like"/>
</dbReference>
<dbReference type="Pfam" id="PF13309">
    <property type="entry name" value="HTH_22"/>
    <property type="match status" value="1"/>
</dbReference>
<comment type="caution">
    <text evidence="3">The sequence shown here is derived from an EMBL/GenBank/DDBJ whole genome shotgun (WGS) entry which is preliminary data.</text>
</comment>
<organism evidence="3 4">
    <name type="scientific">Rouxiella silvae</name>
    <dbReference type="NCBI Taxonomy" id="1646373"/>
    <lineage>
        <taxon>Bacteria</taxon>
        <taxon>Pseudomonadati</taxon>
        <taxon>Pseudomonadota</taxon>
        <taxon>Gammaproteobacteria</taxon>
        <taxon>Enterobacterales</taxon>
        <taxon>Yersiniaceae</taxon>
        <taxon>Rouxiella</taxon>
    </lineage>
</organism>
<evidence type="ECO:0000259" key="2">
    <source>
        <dbReference type="Pfam" id="PF13309"/>
    </source>
</evidence>
<dbReference type="Pfam" id="PF08348">
    <property type="entry name" value="PAS_6"/>
    <property type="match status" value="1"/>
</dbReference>
<dbReference type="Proteomes" id="UP000705283">
    <property type="component" value="Unassembled WGS sequence"/>
</dbReference>
<dbReference type="InterPro" id="IPR039445">
    <property type="entry name" value="DauR-like_HTH"/>
</dbReference>
<reference evidence="3" key="2">
    <citation type="submission" date="2022-09" db="EMBL/GenBank/DDBJ databases">
        <title>Rouxiella aceris sp. nov., isolated from tree sap and emended description of the genus Rhouxiella.</title>
        <authorList>
            <person name="Kim I.S."/>
        </authorList>
    </citation>
    <scope>NUCLEOTIDE SEQUENCE</scope>
    <source>
        <strain evidence="3">SAP-2</strain>
    </source>
</reference>
<accession>A0AA41BX58</accession>
<evidence type="ECO:0000259" key="1">
    <source>
        <dbReference type="Pfam" id="PF08348"/>
    </source>
</evidence>
<gene>
    <name evidence="3" type="ORF">ITX54_11390</name>
</gene>
<dbReference type="InterPro" id="IPR013559">
    <property type="entry name" value="YheO"/>
</dbReference>
<dbReference type="PANTHER" id="PTHR35568:SF1">
    <property type="entry name" value="TRANSCRIPTIONAL REGULATOR DAUR"/>
    <property type="match status" value="1"/>
</dbReference>
<proteinExistence type="predicted"/>
<dbReference type="EMBL" id="JADMKS010000004">
    <property type="protein sequence ID" value="MBF6637258.1"/>
    <property type="molecule type" value="Genomic_DNA"/>
</dbReference>
<feature type="domain" description="YheO-like" evidence="1">
    <location>
        <begin position="61"/>
        <end position="162"/>
    </location>
</feature>
<dbReference type="AlphaFoldDB" id="A0AA41BX58"/>
<evidence type="ECO:0000313" key="3">
    <source>
        <dbReference type="EMBL" id="MBF6637258.1"/>
    </source>
</evidence>
<reference evidence="3" key="1">
    <citation type="submission" date="2020-11" db="EMBL/GenBank/DDBJ databases">
        <authorList>
            <person name="Lee S.D."/>
        </authorList>
    </citation>
    <scope>NUCLEOTIDE SEQUENCE</scope>
    <source>
        <strain evidence="3">SAP-2</strain>
    </source>
</reference>
<sequence>MGELKSTSCTFCLQWAFSTWLTSTLQRLELTTTRADGRFKKIVERQVLKIADNHDSQFALLKSIADGLAALFFPSVEVVIHNVTTGKVAYIANNLSKRNLGDDAGLDEMEFNEFERLSGPYEKLNWDGKKMRSISIASAGEGKAGYILCVNLSTGIFEDAKNALELFLSVTRLQPQPAELFKDDWQEKINTFLHEWIRKQNTSLASLNREQKKRLVVDLQQEGAFRAKNSADYIASVLSLGRTTVYKYLREIKDNDV</sequence>
<protein>
    <submittedName>
        <fullName evidence="3">PAS domain-containing protein</fullName>
    </submittedName>
</protein>